<sequence length="81" mass="8834">MINSGPLPRGKRDIYVPPTMNLQFESELVRNGVFGTERSTLSTNGPETALAGESLPLESIGRALYVGCIEVKVKQCWSVHS</sequence>
<protein>
    <submittedName>
        <fullName evidence="1">Uncharacterized protein</fullName>
    </submittedName>
</protein>
<gene>
    <name evidence="1" type="ORF">C481_17617</name>
</gene>
<dbReference type="PATRIC" id="fig|29540.5.peg.3589"/>
<organism evidence="1 2">
    <name type="scientific">Natrialba asiatica (strain ATCC 700177 / DSM 12278 / JCM 9576 / FERM P-10747 / NBRC 102637 / 172P1)</name>
    <dbReference type="NCBI Taxonomy" id="29540"/>
    <lineage>
        <taxon>Archaea</taxon>
        <taxon>Methanobacteriati</taxon>
        <taxon>Methanobacteriota</taxon>
        <taxon>Stenosarchaea group</taxon>
        <taxon>Halobacteria</taxon>
        <taxon>Halobacteriales</taxon>
        <taxon>Natrialbaceae</taxon>
        <taxon>Natrialba</taxon>
    </lineage>
</organism>
<evidence type="ECO:0000313" key="1">
    <source>
        <dbReference type="EMBL" id="ELY98471.1"/>
    </source>
</evidence>
<dbReference type="EMBL" id="AOIO01000039">
    <property type="protein sequence ID" value="ELY98471.1"/>
    <property type="molecule type" value="Genomic_DNA"/>
</dbReference>
<dbReference type="Proteomes" id="UP000011554">
    <property type="component" value="Unassembled WGS sequence"/>
</dbReference>
<reference evidence="1 2" key="1">
    <citation type="journal article" date="2014" name="PLoS Genet.">
        <title>Phylogenetically driven sequencing of extremely halophilic archaea reveals strategies for static and dynamic osmo-response.</title>
        <authorList>
            <person name="Becker E.A."/>
            <person name="Seitzer P.M."/>
            <person name="Tritt A."/>
            <person name="Larsen D."/>
            <person name="Krusor M."/>
            <person name="Yao A.I."/>
            <person name="Wu D."/>
            <person name="Madern D."/>
            <person name="Eisen J.A."/>
            <person name="Darling A.E."/>
            <person name="Facciotti M.T."/>
        </authorList>
    </citation>
    <scope>NUCLEOTIDE SEQUENCE [LARGE SCALE GENOMIC DNA]</scope>
    <source>
        <strain evidence="1 2">DSM 12278</strain>
    </source>
</reference>
<comment type="caution">
    <text evidence="1">The sequence shown here is derived from an EMBL/GenBank/DDBJ whole genome shotgun (WGS) entry which is preliminary data.</text>
</comment>
<keyword evidence="2" id="KW-1185">Reference proteome</keyword>
<dbReference type="AlphaFoldDB" id="M0AJC4"/>
<evidence type="ECO:0000313" key="2">
    <source>
        <dbReference type="Proteomes" id="UP000011554"/>
    </source>
</evidence>
<accession>M0AJC4</accession>
<proteinExistence type="predicted"/>
<name>M0AJC4_NATA1</name>